<dbReference type="GO" id="GO:0019168">
    <property type="term" value="F:2-polyprenylphenol 6-hydroxylase activity"/>
    <property type="evidence" value="ECO:0007669"/>
    <property type="project" value="TreeGrafter"/>
</dbReference>
<proteinExistence type="inferred from homology"/>
<evidence type="ECO:0000256" key="5">
    <source>
        <dbReference type="ARBA" id="ARBA00022827"/>
    </source>
</evidence>
<dbReference type="EMBL" id="CP000544">
    <property type="protein sequence ID" value="ABM61962.1"/>
    <property type="molecule type" value="Genomic_DNA"/>
</dbReference>
<comment type="similarity">
    <text evidence="3">Belongs to the UbiH/COQ6 family.</text>
</comment>
<comment type="cofactor">
    <cofactor evidence="1">
        <name>FAD</name>
        <dbReference type="ChEBI" id="CHEBI:57692"/>
    </cofactor>
</comment>
<dbReference type="eggNOG" id="COG0654">
    <property type="taxonomic scope" value="Bacteria"/>
</dbReference>
<keyword evidence="6 10" id="KW-0560">Oxidoreductase</keyword>
<dbReference type="EC" id="1.14.13.-" evidence="10"/>
<dbReference type="SUPFAM" id="SSF51905">
    <property type="entry name" value="FAD/NAD(P)-binding domain"/>
    <property type="match status" value="1"/>
</dbReference>
<feature type="domain" description="FAD-binding" evidence="9">
    <location>
        <begin position="4"/>
        <end position="338"/>
    </location>
</feature>
<evidence type="ECO:0000313" key="10">
    <source>
        <dbReference type="EMBL" id="ABM61962.1"/>
    </source>
</evidence>
<name>A1WWA0_HALHL</name>
<keyword evidence="5" id="KW-0274">FAD</keyword>
<dbReference type="InterPro" id="IPR036188">
    <property type="entry name" value="FAD/NAD-bd_sf"/>
</dbReference>
<dbReference type="HOGENOM" id="CLU_009665_8_3_6"/>
<dbReference type="PRINTS" id="PR00420">
    <property type="entry name" value="RNGMNOXGNASE"/>
</dbReference>
<dbReference type="RefSeq" id="WP_011813985.1">
    <property type="nucleotide sequence ID" value="NC_008789.1"/>
</dbReference>
<reference evidence="10 11" key="2">
    <citation type="journal article" date="2013" name="Stand. Genomic Sci.">
        <title>Complete genome sequence of Halorhodospira halophila SL1.</title>
        <authorList>
            <person name="Challacombe J.F."/>
            <person name="Majid S."/>
            <person name="Deole R."/>
            <person name="Brettin T.S."/>
            <person name="Bruce D."/>
            <person name="Delano S.F."/>
            <person name="Detter J.C."/>
            <person name="Gleasner C.D."/>
            <person name="Han C.S."/>
            <person name="Misra M."/>
            <person name="Reitenga K.G."/>
            <person name="Mikhailova N."/>
            <person name="Woyke T."/>
            <person name="Pitluck S."/>
            <person name="Nolan M."/>
            <person name="Land M.L."/>
            <person name="Saunders E."/>
            <person name="Tapia R."/>
            <person name="Lapidus A."/>
            <person name="Ivanova N."/>
            <person name="Hoff W.D."/>
        </authorList>
    </citation>
    <scope>NUCLEOTIDE SEQUENCE [LARGE SCALE GENOMIC DNA]</scope>
    <source>
        <strain evidence="11">DSM 244 / SL1</strain>
    </source>
</reference>
<dbReference type="NCBIfam" id="TIGR01988">
    <property type="entry name" value="Ubi-OHases"/>
    <property type="match status" value="1"/>
</dbReference>
<dbReference type="InterPro" id="IPR010971">
    <property type="entry name" value="UbiH/COQ6"/>
</dbReference>
<dbReference type="InterPro" id="IPR051205">
    <property type="entry name" value="UbiH/COQ6_monooxygenase"/>
</dbReference>
<dbReference type="GO" id="GO:0006744">
    <property type="term" value="P:ubiquinone biosynthetic process"/>
    <property type="evidence" value="ECO:0007669"/>
    <property type="project" value="UniProtKB-UniPathway"/>
</dbReference>
<evidence type="ECO:0000256" key="1">
    <source>
        <dbReference type="ARBA" id="ARBA00001974"/>
    </source>
</evidence>
<evidence type="ECO:0000256" key="6">
    <source>
        <dbReference type="ARBA" id="ARBA00023002"/>
    </source>
</evidence>
<keyword evidence="11" id="KW-1185">Reference proteome</keyword>
<evidence type="ECO:0000256" key="4">
    <source>
        <dbReference type="ARBA" id="ARBA00022630"/>
    </source>
</evidence>
<keyword evidence="7" id="KW-0503">Monooxygenase</keyword>
<protein>
    <submittedName>
        <fullName evidence="10">2-octaprenyl-3-methyl-6-methoxy-1,4-benzoquinol hydroxylase</fullName>
        <ecNumber evidence="10">1.14.13.-</ecNumber>
    </submittedName>
</protein>
<dbReference type="InterPro" id="IPR002938">
    <property type="entry name" value="FAD-bd"/>
</dbReference>
<dbReference type="KEGG" id="hha:Hhal_1187"/>
<accession>A1WWA0</accession>
<dbReference type="GO" id="GO:0071949">
    <property type="term" value="F:FAD binding"/>
    <property type="evidence" value="ECO:0007669"/>
    <property type="project" value="InterPro"/>
</dbReference>
<dbReference type="UniPathway" id="UPA00232"/>
<evidence type="ECO:0000256" key="3">
    <source>
        <dbReference type="ARBA" id="ARBA00005349"/>
    </source>
</evidence>
<keyword evidence="4" id="KW-0285">Flavoprotein</keyword>
<dbReference type="STRING" id="349124.Hhal_1187"/>
<dbReference type="PANTHER" id="PTHR43876:SF7">
    <property type="entry name" value="UBIQUINONE BIOSYNTHESIS MONOOXYGENASE COQ6, MITOCHONDRIAL"/>
    <property type="match status" value="1"/>
</dbReference>
<reference evidence="11" key="1">
    <citation type="submission" date="2006-12" db="EMBL/GenBank/DDBJ databases">
        <title>Complete sequence of Halorhodospira halophila SL1.</title>
        <authorList>
            <consortium name="US DOE Joint Genome Institute"/>
            <person name="Copeland A."/>
            <person name="Lucas S."/>
            <person name="Lapidus A."/>
            <person name="Barry K."/>
            <person name="Detter J.C."/>
            <person name="Glavina del Rio T."/>
            <person name="Hammon N."/>
            <person name="Israni S."/>
            <person name="Dalin E."/>
            <person name="Tice H."/>
            <person name="Pitluck S."/>
            <person name="Saunders E."/>
            <person name="Brettin T."/>
            <person name="Bruce D."/>
            <person name="Han C."/>
            <person name="Tapia R."/>
            <person name="Schmutz J."/>
            <person name="Larimer F."/>
            <person name="Land M."/>
            <person name="Hauser L."/>
            <person name="Kyrpides N."/>
            <person name="Mikhailova N."/>
            <person name="Hoff W."/>
            <person name="Richardson P."/>
        </authorList>
    </citation>
    <scope>NUCLEOTIDE SEQUENCE [LARGE SCALE GENOMIC DNA]</scope>
    <source>
        <strain evidence="11">DSM 244 / SL1</strain>
    </source>
</reference>
<evidence type="ECO:0000256" key="7">
    <source>
        <dbReference type="ARBA" id="ARBA00023033"/>
    </source>
</evidence>
<dbReference type="PANTHER" id="PTHR43876">
    <property type="entry name" value="UBIQUINONE BIOSYNTHESIS MONOOXYGENASE COQ6, MITOCHONDRIAL"/>
    <property type="match status" value="1"/>
</dbReference>
<evidence type="ECO:0000256" key="2">
    <source>
        <dbReference type="ARBA" id="ARBA00004749"/>
    </source>
</evidence>
<evidence type="ECO:0000313" key="11">
    <source>
        <dbReference type="Proteomes" id="UP000000647"/>
    </source>
</evidence>
<dbReference type="Pfam" id="PF01494">
    <property type="entry name" value="FAD_binding_3"/>
    <property type="match status" value="1"/>
</dbReference>
<dbReference type="Proteomes" id="UP000000647">
    <property type="component" value="Chromosome"/>
</dbReference>
<feature type="region of interest" description="Disordered" evidence="8">
    <location>
        <begin position="321"/>
        <end position="341"/>
    </location>
</feature>
<evidence type="ECO:0000259" key="9">
    <source>
        <dbReference type="Pfam" id="PF01494"/>
    </source>
</evidence>
<evidence type="ECO:0000256" key="8">
    <source>
        <dbReference type="SAM" id="MobiDB-lite"/>
    </source>
</evidence>
<sequence>MKDADVIIQGAGAPALATAVGLAREGLAVTLLDAAEVCVAPTAGSEPRHSVIDVVSERVLRHLGAWPSVTRDRTHPIEALELEDCDASAHLTLNACEVGETRIGHVVERGVIDRSLRELFDALPQTRRLATGPVRDMAVEGHRLTLHLEDGQALTTQLLVAADGDASPLRQLAGIRWRRAGYGQDAVIARIRTERHPGRTVRQRFCGEEPLTLLPLDDHESALLWPVPRARARQLLEADADAFHQRLEVASGAMLGSVEGSSARQAMSLIRGRAERYIGPRLALVGNAAHTVHPLATQAVNLGLLDAATLVESVLEAHRTGRDPGGIGPLRRYERRRRGSNARMQNGLDMVQWLFGVQAGPLPLLRGTALRTAAHLPPLRQVLITGLMGLHGDLPALARGPRI</sequence>
<comment type="pathway">
    <text evidence="2">Cofactor biosynthesis; ubiquinone biosynthesis.</text>
</comment>
<dbReference type="Gene3D" id="3.50.50.60">
    <property type="entry name" value="FAD/NAD(P)-binding domain"/>
    <property type="match status" value="2"/>
</dbReference>
<organism evidence="10 11">
    <name type="scientific">Halorhodospira halophila (strain DSM 244 / SL1)</name>
    <name type="common">Ectothiorhodospira halophila (strain DSM 244 / SL1)</name>
    <dbReference type="NCBI Taxonomy" id="349124"/>
    <lineage>
        <taxon>Bacteria</taxon>
        <taxon>Pseudomonadati</taxon>
        <taxon>Pseudomonadota</taxon>
        <taxon>Gammaproteobacteria</taxon>
        <taxon>Chromatiales</taxon>
        <taxon>Ectothiorhodospiraceae</taxon>
        <taxon>Halorhodospira</taxon>
    </lineage>
</organism>
<dbReference type="AlphaFoldDB" id="A1WWA0"/>
<gene>
    <name evidence="10" type="ordered locus">Hhal_1187</name>
</gene>